<dbReference type="AlphaFoldDB" id="A0AAD5VMT0"/>
<dbReference type="EMBL" id="JANIEX010000840">
    <property type="protein sequence ID" value="KAJ3562706.1"/>
    <property type="molecule type" value="Genomic_DNA"/>
</dbReference>
<gene>
    <name evidence="3" type="ORF">NP233_g9407</name>
</gene>
<evidence type="ECO:0000313" key="4">
    <source>
        <dbReference type="Proteomes" id="UP001213000"/>
    </source>
</evidence>
<feature type="compositionally biased region" description="Low complexity" evidence="2">
    <location>
        <begin position="189"/>
        <end position="213"/>
    </location>
</feature>
<keyword evidence="4" id="KW-1185">Reference proteome</keyword>
<accession>A0AAD5VMT0</accession>
<organism evidence="3 4">
    <name type="scientific">Leucocoprinus birnbaumii</name>
    <dbReference type="NCBI Taxonomy" id="56174"/>
    <lineage>
        <taxon>Eukaryota</taxon>
        <taxon>Fungi</taxon>
        <taxon>Dikarya</taxon>
        <taxon>Basidiomycota</taxon>
        <taxon>Agaricomycotina</taxon>
        <taxon>Agaricomycetes</taxon>
        <taxon>Agaricomycetidae</taxon>
        <taxon>Agaricales</taxon>
        <taxon>Agaricineae</taxon>
        <taxon>Agaricaceae</taxon>
        <taxon>Leucocoprinus</taxon>
    </lineage>
</organism>
<protein>
    <submittedName>
        <fullName evidence="3">Uncharacterized protein</fullName>
    </submittedName>
</protein>
<dbReference type="PANTHER" id="PTHR31360">
    <property type="match status" value="1"/>
</dbReference>
<dbReference type="Proteomes" id="UP001213000">
    <property type="component" value="Unassembled WGS sequence"/>
</dbReference>
<proteinExistence type="inferred from homology"/>
<feature type="region of interest" description="Disordered" evidence="2">
    <location>
        <begin position="189"/>
        <end position="232"/>
    </location>
</feature>
<comment type="caution">
    <text evidence="3">The sequence shown here is derived from an EMBL/GenBank/DDBJ whole genome shotgun (WGS) entry which is preliminary data.</text>
</comment>
<evidence type="ECO:0000313" key="3">
    <source>
        <dbReference type="EMBL" id="KAJ3562706.1"/>
    </source>
</evidence>
<comment type="similarity">
    <text evidence="1">Belongs to the OBAP family.</text>
</comment>
<evidence type="ECO:0000256" key="2">
    <source>
        <dbReference type="SAM" id="MobiDB-lite"/>
    </source>
</evidence>
<evidence type="ECO:0000256" key="1">
    <source>
        <dbReference type="ARBA" id="ARBA00009740"/>
    </source>
</evidence>
<reference evidence="3" key="1">
    <citation type="submission" date="2022-07" db="EMBL/GenBank/DDBJ databases">
        <title>Genome Sequence of Leucocoprinus birnbaumii.</title>
        <authorList>
            <person name="Buettner E."/>
        </authorList>
    </citation>
    <scope>NUCLEOTIDE SEQUENCE</scope>
    <source>
        <strain evidence="3">VT141</strain>
    </source>
</reference>
<dbReference type="PANTHER" id="PTHR31360:SF0">
    <property type="entry name" value="OIL BODY-ASSOCIATED PROTEIN 1B"/>
    <property type="match status" value="1"/>
</dbReference>
<dbReference type="InterPro" id="IPR010686">
    <property type="entry name" value="OBAP-like"/>
</dbReference>
<sequence>MQNSSALNTSFQKRFDPVGEKKYWHSHKYEIESGLLQLQAKGVIPGAVVNIAEQPAMLELHKTYGKTIHTWAVDISPDLPLGPPSLMASYTSDEQVPVTMVAERDSRLGVSTEAQKKHRQGYLPVFEKHREADEWEKSGKGIQFIADEVELAAGDTVVVVVSTDPLGVNPPTTQTIQTLPAVPGAAVPTTNTNTATTQQTATTATTTTTPAAAPIAQGPVAEPAPTPQGAGGATPYTYTTIINGVASVVVDNFTPTNPATTPVTATGTGTVWDFSQYMSVYGGPQATAGSNSASQNKAFGGLTMMTCLITILIL</sequence>
<dbReference type="Pfam" id="PF06884">
    <property type="entry name" value="DUF1264"/>
    <property type="match status" value="1"/>
</dbReference>
<name>A0AAD5VMT0_9AGAR</name>